<evidence type="ECO:0000256" key="5">
    <source>
        <dbReference type="ARBA" id="ARBA00023163"/>
    </source>
</evidence>
<gene>
    <name evidence="10" type="ORF">ACGLYG10_1441</name>
</gene>
<dbReference type="CDD" id="cd17574">
    <property type="entry name" value="REC_OmpR"/>
    <property type="match status" value="1"/>
</dbReference>
<dbReference type="STRING" id="1892869.ACGLYG10_1441"/>
<dbReference type="GO" id="GO:0000156">
    <property type="term" value="F:phosphorelay response regulator activity"/>
    <property type="evidence" value="ECO:0007669"/>
    <property type="project" value="TreeGrafter"/>
</dbReference>
<organism evidence="10 11">
    <name type="scientific">Actinomyces glycerinitolerans</name>
    <dbReference type="NCBI Taxonomy" id="1892869"/>
    <lineage>
        <taxon>Bacteria</taxon>
        <taxon>Bacillati</taxon>
        <taxon>Actinomycetota</taxon>
        <taxon>Actinomycetes</taxon>
        <taxon>Actinomycetales</taxon>
        <taxon>Actinomycetaceae</taxon>
        <taxon>Actinomyces</taxon>
    </lineage>
</organism>
<dbReference type="InterPro" id="IPR016032">
    <property type="entry name" value="Sig_transdc_resp-reg_C-effctor"/>
</dbReference>
<dbReference type="Pfam" id="PF00486">
    <property type="entry name" value="Trans_reg_C"/>
    <property type="match status" value="1"/>
</dbReference>
<dbReference type="Gene3D" id="1.10.10.10">
    <property type="entry name" value="Winged helix-like DNA-binding domain superfamily/Winged helix DNA-binding domain"/>
    <property type="match status" value="1"/>
</dbReference>
<dbReference type="SUPFAM" id="SSF46894">
    <property type="entry name" value="C-terminal effector domain of the bipartite response regulators"/>
    <property type="match status" value="1"/>
</dbReference>
<dbReference type="SUPFAM" id="SSF52172">
    <property type="entry name" value="CheY-like"/>
    <property type="match status" value="1"/>
</dbReference>
<dbReference type="InterPro" id="IPR039420">
    <property type="entry name" value="WalR-like"/>
</dbReference>
<evidence type="ECO:0000256" key="4">
    <source>
        <dbReference type="ARBA" id="ARBA00023125"/>
    </source>
</evidence>
<dbReference type="AlphaFoldDB" id="A0A1M4RZ03"/>
<dbReference type="Proteomes" id="UP000184291">
    <property type="component" value="Unassembled WGS sequence"/>
</dbReference>
<evidence type="ECO:0000256" key="6">
    <source>
        <dbReference type="PROSITE-ProRule" id="PRU00169"/>
    </source>
</evidence>
<dbReference type="InterPro" id="IPR001789">
    <property type="entry name" value="Sig_transdc_resp-reg_receiver"/>
</dbReference>
<name>A0A1M4RZ03_9ACTO</name>
<keyword evidence="2" id="KW-0902">Two-component regulatory system</keyword>
<evidence type="ECO:0000259" key="9">
    <source>
        <dbReference type="PROSITE" id="PS51755"/>
    </source>
</evidence>
<evidence type="ECO:0000256" key="3">
    <source>
        <dbReference type="ARBA" id="ARBA00023015"/>
    </source>
</evidence>
<evidence type="ECO:0000256" key="7">
    <source>
        <dbReference type="PROSITE-ProRule" id="PRU01091"/>
    </source>
</evidence>
<dbReference type="CDD" id="cd00383">
    <property type="entry name" value="trans_reg_C"/>
    <property type="match status" value="1"/>
</dbReference>
<dbReference type="GO" id="GO:0005829">
    <property type="term" value="C:cytosol"/>
    <property type="evidence" value="ECO:0007669"/>
    <property type="project" value="TreeGrafter"/>
</dbReference>
<dbReference type="PANTHER" id="PTHR48111:SF1">
    <property type="entry name" value="TWO-COMPONENT RESPONSE REGULATOR ORR33"/>
    <property type="match status" value="1"/>
</dbReference>
<dbReference type="GO" id="GO:0032993">
    <property type="term" value="C:protein-DNA complex"/>
    <property type="evidence" value="ECO:0007669"/>
    <property type="project" value="TreeGrafter"/>
</dbReference>
<dbReference type="GO" id="GO:0006355">
    <property type="term" value="P:regulation of DNA-templated transcription"/>
    <property type="evidence" value="ECO:0007669"/>
    <property type="project" value="InterPro"/>
</dbReference>
<keyword evidence="11" id="KW-1185">Reference proteome</keyword>
<evidence type="ECO:0000313" key="10">
    <source>
        <dbReference type="EMBL" id="SHE25225.1"/>
    </source>
</evidence>
<feature type="domain" description="OmpR/PhoB-type" evidence="9">
    <location>
        <begin position="137"/>
        <end position="237"/>
    </location>
</feature>
<dbReference type="EMBL" id="FQTT01000010">
    <property type="protein sequence ID" value="SHE25225.1"/>
    <property type="molecule type" value="Genomic_DNA"/>
</dbReference>
<dbReference type="InterPro" id="IPR001867">
    <property type="entry name" value="OmpR/PhoB-type_DNA-bd"/>
</dbReference>
<evidence type="ECO:0000256" key="1">
    <source>
        <dbReference type="ARBA" id="ARBA00022553"/>
    </source>
</evidence>
<dbReference type="Gene3D" id="6.10.250.690">
    <property type="match status" value="1"/>
</dbReference>
<keyword evidence="4 7" id="KW-0238">DNA-binding</keyword>
<dbReference type="SMART" id="SM00862">
    <property type="entry name" value="Trans_reg_C"/>
    <property type="match status" value="1"/>
</dbReference>
<feature type="DNA-binding region" description="OmpR/PhoB-type" evidence="7">
    <location>
        <begin position="137"/>
        <end position="237"/>
    </location>
</feature>
<proteinExistence type="predicted"/>
<dbReference type="Pfam" id="PF00072">
    <property type="entry name" value="Response_reg"/>
    <property type="match status" value="1"/>
</dbReference>
<feature type="domain" description="Response regulatory" evidence="8">
    <location>
        <begin position="16"/>
        <end position="130"/>
    </location>
</feature>
<reference evidence="11" key="1">
    <citation type="submission" date="2016-09" db="EMBL/GenBank/DDBJ databases">
        <authorList>
            <person name="Strepis N."/>
        </authorList>
    </citation>
    <scope>NUCLEOTIDE SEQUENCE [LARGE SCALE GENOMIC DNA]</scope>
</reference>
<evidence type="ECO:0008006" key="12">
    <source>
        <dbReference type="Google" id="ProtNLM"/>
    </source>
</evidence>
<dbReference type="GO" id="GO:0000976">
    <property type="term" value="F:transcription cis-regulatory region binding"/>
    <property type="evidence" value="ECO:0007669"/>
    <property type="project" value="TreeGrafter"/>
</dbReference>
<keyword evidence="3" id="KW-0805">Transcription regulation</keyword>
<dbReference type="Gene3D" id="3.40.50.2300">
    <property type="match status" value="1"/>
</dbReference>
<keyword evidence="1 6" id="KW-0597">Phosphoprotein</keyword>
<dbReference type="InterPro" id="IPR036388">
    <property type="entry name" value="WH-like_DNA-bd_sf"/>
</dbReference>
<protein>
    <recommendedName>
        <fullName evidence="12">Transcriptional regulatory protein c terminal</fullName>
    </recommendedName>
</protein>
<dbReference type="PROSITE" id="PS50110">
    <property type="entry name" value="RESPONSE_REGULATORY"/>
    <property type="match status" value="1"/>
</dbReference>
<dbReference type="SMART" id="SM00448">
    <property type="entry name" value="REC"/>
    <property type="match status" value="1"/>
</dbReference>
<feature type="modified residue" description="4-aspartylphosphate" evidence="6">
    <location>
        <position position="65"/>
    </location>
</feature>
<dbReference type="RefSeq" id="WP_073329755.1">
    <property type="nucleotide sequence ID" value="NZ_FQTT01000010.1"/>
</dbReference>
<keyword evidence="5" id="KW-0804">Transcription</keyword>
<sequence length="241" mass="26167">MTSSNPVPGLPAPKLVALVVDDEPQMLYVVTFALETQGFECLTAPDAESAWELASTRDIDLVVLDVMLPGGSGVDLCRRLRGTGSQVPIILLTAMRDEPDRIAGLEAGADDYVTKPFSPRELALRARAVTRRSGSGPDAITNGPLRVSTATGRVSWGGRNIPLPDTEARLLATMARRRDAVVTWQELLNEVWGTSDDSGGREMVRTTVYRLRRHLQAHDVPADVVVAVRGRGYRMPPLGQD</sequence>
<evidence type="ECO:0000313" key="11">
    <source>
        <dbReference type="Proteomes" id="UP000184291"/>
    </source>
</evidence>
<dbReference type="PROSITE" id="PS51755">
    <property type="entry name" value="OMPR_PHOB"/>
    <property type="match status" value="1"/>
</dbReference>
<dbReference type="PANTHER" id="PTHR48111">
    <property type="entry name" value="REGULATOR OF RPOS"/>
    <property type="match status" value="1"/>
</dbReference>
<dbReference type="FunFam" id="3.40.50.2300:FF:000001">
    <property type="entry name" value="DNA-binding response regulator PhoB"/>
    <property type="match status" value="1"/>
</dbReference>
<evidence type="ECO:0000259" key="8">
    <source>
        <dbReference type="PROSITE" id="PS50110"/>
    </source>
</evidence>
<dbReference type="InterPro" id="IPR011006">
    <property type="entry name" value="CheY-like_superfamily"/>
</dbReference>
<evidence type="ECO:0000256" key="2">
    <source>
        <dbReference type="ARBA" id="ARBA00023012"/>
    </source>
</evidence>
<accession>A0A1M4RZ03</accession>